<evidence type="ECO:0000313" key="2">
    <source>
        <dbReference type="EMBL" id="VFK43529.1"/>
    </source>
</evidence>
<dbReference type="EMBL" id="CAADHB010000155">
    <property type="protein sequence ID" value="VFK80784.1"/>
    <property type="molecule type" value="Genomic_DNA"/>
</dbReference>
<feature type="compositionally biased region" description="Polar residues" evidence="1">
    <location>
        <begin position="65"/>
        <end position="75"/>
    </location>
</feature>
<protein>
    <submittedName>
        <fullName evidence="2">Uncharacterized protein</fullName>
    </submittedName>
</protein>
<feature type="region of interest" description="Disordered" evidence="1">
    <location>
        <begin position="51"/>
        <end position="75"/>
    </location>
</feature>
<organism evidence="2">
    <name type="scientific">Candidatus Kentrum sp. SD</name>
    <dbReference type="NCBI Taxonomy" id="2126332"/>
    <lineage>
        <taxon>Bacteria</taxon>
        <taxon>Pseudomonadati</taxon>
        <taxon>Pseudomonadota</taxon>
        <taxon>Gammaproteobacteria</taxon>
        <taxon>Candidatus Kentrum</taxon>
    </lineage>
</organism>
<name>A0A450YPU6_9GAMM</name>
<dbReference type="EMBL" id="CAADFU010000259">
    <property type="protein sequence ID" value="VFK49856.1"/>
    <property type="molecule type" value="Genomic_DNA"/>
</dbReference>
<evidence type="ECO:0000256" key="1">
    <source>
        <dbReference type="SAM" id="MobiDB-lite"/>
    </source>
</evidence>
<reference evidence="2" key="1">
    <citation type="submission" date="2019-02" db="EMBL/GenBank/DDBJ databases">
        <authorList>
            <person name="Gruber-Vodicka R. H."/>
            <person name="Seah K. B. B."/>
        </authorList>
    </citation>
    <scope>NUCLEOTIDE SEQUENCE</scope>
    <source>
        <strain evidence="4">BECK_S127</strain>
        <strain evidence="3">BECK_S1320</strain>
        <strain evidence="2">BECK_S1321</strain>
    </source>
</reference>
<evidence type="ECO:0000313" key="3">
    <source>
        <dbReference type="EMBL" id="VFK49856.1"/>
    </source>
</evidence>
<accession>A0A450YPU6</accession>
<gene>
    <name evidence="4" type="ORF">BECKSD772D_GA0070982_115511</name>
    <name evidence="3" type="ORF">BECKSD772E_GA0070983_12594</name>
    <name evidence="2" type="ORF">BECKSD772F_GA0070984_114812</name>
</gene>
<dbReference type="EMBL" id="CAADFR010000148">
    <property type="protein sequence ID" value="VFK43529.1"/>
    <property type="molecule type" value="Genomic_DNA"/>
</dbReference>
<evidence type="ECO:0000313" key="4">
    <source>
        <dbReference type="EMBL" id="VFK80784.1"/>
    </source>
</evidence>
<proteinExistence type="predicted"/>
<sequence>MKDEIMQELRRAKDTIAARHHYDVRRLVAHLNSMEKPPEARIVDLHAKRMRDPRPAASDFAESTPGITNQGRAAY</sequence>
<dbReference type="AlphaFoldDB" id="A0A450YPU6"/>